<dbReference type="PANTHER" id="PTHR33121">
    <property type="entry name" value="CYCLIC DI-GMP PHOSPHODIESTERASE PDEF"/>
    <property type="match status" value="1"/>
</dbReference>
<dbReference type="GO" id="GO:0006355">
    <property type="term" value="P:regulation of DNA-templated transcription"/>
    <property type="evidence" value="ECO:0007669"/>
    <property type="project" value="InterPro"/>
</dbReference>
<dbReference type="AlphaFoldDB" id="A0A1H1M344"/>
<evidence type="ECO:0000256" key="1">
    <source>
        <dbReference type="PROSITE-ProRule" id="PRU00169"/>
    </source>
</evidence>
<dbReference type="InterPro" id="IPR001789">
    <property type="entry name" value="Sig_transdc_resp-reg_receiver"/>
</dbReference>
<sequence length="688" mass="76115">MGTDNNAIRLLILDDSQNNAERLVSVLRNAGKATRAHRITSVEDLHESLQQTWDLCLAVPETSVMTAAEASHIIGQERDIPFILLAAQADTETRVEALRHGMQDAIPADSDAALVLVTKRELANLEARRQRRIAEQTLRETEKRCQLLLDSSVDAIAYVHDGMHIYANRSYIRLFGYDDPDDLAAEPMVGLIAAKDQAGFKDFLRHYSDRGEQNEMRCSAVDVDGKEFPIMLAFSPASYDGEPCTQVVIRAETASAEFEEKLKEMARQDLVTGLFNRSYFQEQLEAVSETVVRHGQPSTLVYISIDSFNSLQAEIGIGGADLILADIADTLKRYFAEGTLMARFGDDACTVLLAGKEPDAVGEMLETLRKQIESNLFEANGRTVQVTVSMGVSTLSETNPDPSLALDRSHRLADQISQAGGNAIKVFNPLEELAHQANRGNLIALISHTLETNAFKLQYQPVISLRGDNSAQYEVYLRLLNSQGEEVPAGDYLPAALDAGMAGDLDKWLISTTIKQLAEHRFTNADTRLILNLNSASLQDLDLIPWISSALKEARLPMDALIFQFNDADVNTYLKQAKAFTEALRGIHCRVSLSHFGCALNPYASLKHIHVDYVKIDGSFSRDLSTPESVETLKEMVTTLHSQGKLTIVPFVDSATMMPTLWQAGVNYIQGYYLQAPSETMNYDFSAD</sequence>
<dbReference type="Gene3D" id="3.20.20.450">
    <property type="entry name" value="EAL domain"/>
    <property type="match status" value="1"/>
</dbReference>
<dbReference type="NCBIfam" id="TIGR00229">
    <property type="entry name" value="sensory_box"/>
    <property type="match status" value="1"/>
</dbReference>
<dbReference type="SUPFAM" id="SSF141868">
    <property type="entry name" value="EAL domain-like"/>
    <property type="match status" value="1"/>
</dbReference>
<dbReference type="SUPFAM" id="SSF55785">
    <property type="entry name" value="PYP-like sensor domain (PAS domain)"/>
    <property type="match status" value="1"/>
</dbReference>
<dbReference type="InterPro" id="IPR013767">
    <property type="entry name" value="PAS_fold"/>
</dbReference>
<dbReference type="Gene3D" id="3.40.50.2300">
    <property type="match status" value="1"/>
</dbReference>
<evidence type="ECO:0000259" key="4">
    <source>
        <dbReference type="PROSITE" id="PS50887"/>
    </source>
</evidence>
<dbReference type="NCBIfam" id="TIGR00254">
    <property type="entry name" value="GGDEF"/>
    <property type="match status" value="1"/>
</dbReference>
<dbReference type="InterPro" id="IPR000160">
    <property type="entry name" value="GGDEF_dom"/>
</dbReference>
<dbReference type="SMART" id="SM00052">
    <property type="entry name" value="EAL"/>
    <property type="match status" value="1"/>
</dbReference>
<gene>
    <name evidence="5" type="ORF">SAMN05216421_0364</name>
</gene>
<dbReference type="InterPro" id="IPR011006">
    <property type="entry name" value="CheY-like_superfamily"/>
</dbReference>
<dbReference type="Pfam" id="PF00989">
    <property type="entry name" value="PAS"/>
    <property type="match status" value="1"/>
</dbReference>
<dbReference type="InterPro" id="IPR029787">
    <property type="entry name" value="Nucleotide_cyclase"/>
</dbReference>
<organism evidence="5 6">
    <name type="scientific">Halopseudomonas xinjiangensis</name>
    <dbReference type="NCBI Taxonomy" id="487184"/>
    <lineage>
        <taxon>Bacteria</taxon>
        <taxon>Pseudomonadati</taxon>
        <taxon>Pseudomonadota</taxon>
        <taxon>Gammaproteobacteria</taxon>
        <taxon>Pseudomonadales</taxon>
        <taxon>Pseudomonadaceae</taxon>
        <taxon>Halopseudomonas</taxon>
    </lineage>
</organism>
<dbReference type="PANTHER" id="PTHR33121:SF23">
    <property type="entry name" value="CYCLIC DI-GMP PHOSPHODIESTERASE PDEB"/>
    <property type="match status" value="1"/>
</dbReference>
<proteinExistence type="predicted"/>
<keyword evidence="6" id="KW-1185">Reference proteome</keyword>
<dbReference type="InterPro" id="IPR035919">
    <property type="entry name" value="EAL_sf"/>
</dbReference>
<dbReference type="InterPro" id="IPR043128">
    <property type="entry name" value="Rev_trsase/Diguanyl_cyclase"/>
</dbReference>
<dbReference type="CDD" id="cd01948">
    <property type="entry name" value="EAL"/>
    <property type="match status" value="1"/>
</dbReference>
<dbReference type="Pfam" id="PF00990">
    <property type="entry name" value="GGDEF"/>
    <property type="match status" value="1"/>
</dbReference>
<feature type="domain" description="Response regulatory" evidence="2">
    <location>
        <begin position="9"/>
        <end position="123"/>
    </location>
</feature>
<dbReference type="RefSeq" id="WP_093391545.1">
    <property type="nucleotide sequence ID" value="NZ_LT629736.1"/>
</dbReference>
<evidence type="ECO:0000259" key="3">
    <source>
        <dbReference type="PROSITE" id="PS50883"/>
    </source>
</evidence>
<dbReference type="Pfam" id="PF00563">
    <property type="entry name" value="EAL"/>
    <property type="match status" value="1"/>
</dbReference>
<evidence type="ECO:0000313" key="6">
    <source>
        <dbReference type="Proteomes" id="UP000243207"/>
    </source>
</evidence>
<dbReference type="Proteomes" id="UP000243207">
    <property type="component" value="Chromosome I"/>
</dbReference>
<dbReference type="SUPFAM" id="SSF55073">
    <property type="entry name" value="Nucleotide cyclase"/>
    <property type="match status" value="1"/>
</dbReference>
<dbReference type="InterPro" id="IPR035965">
    <property type="entry name" value="PAS-like_dom_sf"/>
</dbReference>
<name>A0A1H1M344_9GAMM</name>
<comment type="caution">
    <text evidence="1">Lacks conserved residue(s) required for the propagation of feature annotation.</text>
</comment>
<dbReference type="OrthoDB" id="7052318at2"/>
<dbReference type="EMBL" id="LT629736">
    <property type="protein sequence ID" value="SDR81201.1"/>
    <property type="molecule type" value="Genomic_DNA"/>
</dbReference>
<dbReference type="GO" id="GO:0071111">
    <property type="term" value="F:cyclic-guanylate-specific phosphodiesterase activity"/>
    <property type="evidence" value="ECO:0007669"/>
    <property type="project" value="InterPro"/>
</dbReference>
<protein>
    <submittedName>
        <fullName evidence="5">Response regulator receiver modulated diguanylate cyclase/phosphodiesterase</fullName>
    </submittedName>
</protein>
<evidence type="ECO:0000259" key="2">
    <source>
        <dbReference type="PROSITE" id="PS50110"/>
    </source>
</evidence>
<reference evidence="6" key="1">
    <citation type="submission" date="2016-10" db="EMBL/GenBank/DDBJ databases">
        <authorList>
            <person name="Varghese N."/>
            <person name="Submissions S."/>
        </authorList>
    </citation>
    <scope>NUCLEOTIDE SEQUENCE [LARGE SCALE GENOMIC DNA]</scope>
    <source>
        <strain evidence="6">NRRL B-51270</strain>
    </source>
</reference>
<dbReference type="InterPro" id="IPR001633">
    <property type="entry name" value="EAL_dom"/>
</dbReference>
<dbReference type="SUPFAM" id="SSF52172">
    <property type="entry name" value="CheY-like"/>
    <property type="match status" value="1"/>
</dbReference>
<dbReference type="GO" id="GO:0000160">
    <property type="term" value="P:phosphorelay signal transduction system"/>
    <property type="evidence" value="ECO:0007669"/>
    <property type="project" value="InterPro"/>
</dbReference>
<feature type="domain" description="EAL" evidence="3">
    <location>
        <begin position="439"/>
        <end position="688"/>
    </location>
</feature>
<dbReference type="Gene3D" id="3.30.70.270">
    <property type="match status" value="1"/>
</dbReference>
<dbReference type="InterPro" id="IPR050706">
    <property type="entry name" value="Cyclic-di-GMP_PDE-like"/>
</dbReference>
<dbReference type="Gene3D" id="3.30.450.20">
    <property type="entry name" value="PAS domain"/>
    <property type="match status" value="1"/>
</dbReference>
<dbReference type="CDD" id="cd01949">
    <property type="entry name" value="GGDEF"/>
    <property type="match status" value="1"/>
</dbReference>
<feature type="domain" description="GGDEF" evidence="4">
    <location>
        <begin position="296"/>
        <end position="429"/>
    </location>
</feature>
<dbReference type="CDD" id="cd00130">
    <property type="entry name" value="PAS"/>
    <property type="match status" value="1"/>
</dbReference>
<accession>A0A1H1M344</accession>
<dbReference type="PROSITE" id="PS50887">
    <property type="entry name" value="GGDEF"/>
    <property type="match status" value="1"/>
</dbReference>
<evidence type="ECO:0000313" key="5">
    <source>
        <dbReference type="EMBL" id="SDR81201.1"/>
    </source>
</evidence>
<dbReference type="STRING" id="487184.SAMN05216421_0364"/>
<dbReference type="InterPro" id="IPR000014">
    <property type="entry name" value="PAS"/>
</dbReference>
<dbReference type="PROSITE" id="PS50883">
    <property type="entry name" value="EAL"/>
    <property type="match status" value="1"/>
</dbReference>
<dbReference type="SMART" id="SM00267">
    <property type="entry name" value="GGDEF"/>
    <property type="match status" value="1"/>
</dbReference>
<dbReference type="PROSITE" id="PS50110">
    <property type="entry name" value="RESPONSE_REGULATORY"/>
    <property type="match status" value="1"/>
</dbReference>